<dbReference type="AlphaFoldDB" id="A0A817NTE3"/>
<dbReference type="GO" id="GO:0016788">
    <property type="term" value="F:hydrolase activity, acting on ester bonds"/>
    <property type="evidence" value="ECO:0007669"/>
    <property type="project" value="InterPro"/>
</dbReference>
<dbReference type="PANTHER" id="PTHR45648:SF22">
    <property type="entry name" value="GDSL LIPASE_ACYLHYDROLASE FAMILY PROTEIN (AFU_ORTHOLOGUE AFUA_4G14700)"/>
    <property type="match status" value="1"/>
</dbReference>
<dbReference type="PANTHER" id="PTHR45648">
    <property type="entry name" value="GDSL LIPASE/ACYLHYDROLASE FAMILY PROTEIN (AFU_ORTHOLOGUE AFUA_4G14700)"/>
    <property type="match status" value="1"/>
</dbReference>
<dbReference type="Proteomes" id="UP000663851">
    <property type="component" value="Unassembled WGS sequence"/>
</dbReference>
<evidence type="ECO:0000313" key="6">
    <source>
        <dbReference type="EMBL" id="CAF4433530.1"/>
    </source>
</evidence>
<gene>
    <name evidence="6" type="ORF">HFQ381_LOCUS22539</name>
    <name evidence="3" type="ORF">KIK155_LOCUS5340</name>
    <name evidence="4" type="ORF">LUA448_LOCUS16521</name>
    <name evidence="2" type="ORF">TIS948_LOCUS7829</name>
    <name evidence="7" type="ORF">TOA249_LOCUS27702</name>
    <name evidence="5" type="ORF">UJA718_LOCUS15071</name>
</gene>
<evidence type="ECO:0000313" key="3">
    <source>
        <dbReference type="EMBL" id="CAF3370436.1"/>
    </source>
</evidence>
<dbReference type="EMBL" id="CAJNXB010000962">
    <property type="protein sequence ID" value="CAF3117931.1"/>
    <property type="molecule type" value="Genomic_DNA"/>
</dbReference>
<dbReference type="EMBL" id="CAJOBP010002191">
    <property type="protein sequence ID" value="CAF4339939.1"/>
    <property type="molecule type" value="Genomic_DNA"/>
</dbReference>
<comment type="caution">
    <text evidence="2">The sequence shown here is derived from an EMBL/GenBank/DDBJ whole genome shotgun (WGS) entry which is preliminary data.</text>
</comment>
<dbReference type="EMBL" id="CAJNYV010000603">
    <property type="protein sequence ID" value="CAF3370436.1"/>
    <property type="molecule type" value="Genomic_DNA"/>
</dbReference>
<evidence type="ECO:0000313" key="8">
    <source>
        <dbReference type="Proteomes" id="UP000663825"/>
    </source>
</evidence>
<evidence type="ECO:0000313" key="7">
    <source>
        <dbReference type="EMBL" id="CAF4861158.1"/>
    </source>
</evidence>
<dbReference type="Proteomes" id="UP000663825">
    <property type="component" value="Unassembled WGS sequence"/>
</dbReference>
<evidence type="ECO:0000313" key="5">
    <source>
        <dbReference type="EMBL" id="CAF4339939.1"/>
    </source>
</evidence>
<dbReference type="Proteomes" id="UP000663873">
    <property type="component" value="Unassembled WGS sequence"/>
</dbReference>
<dbReference type="EMBL" id="CAJOBO010002134">
    <property type="protein sequence ID" value="CAF4433530.1"/>
    <property type="molecule type" value="Genomic_DNA"/>
</dbReference>
<sequence>MLGVKSYAYGGATIDNNVVQGYEKFNTIPVLGVRQQIGIYLNSSGVNKIDFANTLYILWTDGNDFIDKPTLTPSAIVTSLMNGVKDVLAIGAKHIIVFNSVPAQSVPASEGLAPPAVLSYLTSLFNNALIAGLGIIQQNNTQATLSIFDINLLVSKIVASKSSYFTNTTANCWNCVNATTIVKHCENPKQYVFLDLQHFTSRVGELIANAIRQFLFTSYEINSSAYLVRPT</sequence>
<dbReference type="InterPro" id="IPR036514">
    <property type="entry name" value="SGNH_hydro_sf"/>
</dbReference>
<dbReference type="OrthoDB" id="1600564at2759"/>
<dbReference type="InterPro" id="IPR001087">
    <property type="entry name" value="GDSL"/>
</dbReference>
<dbReference type="Gene3D" id="3.40.50.1110">
    <property type="entry name" value="SGNH hydrolase"/>
    <property type="match status" value="1"/>
</dbReference>
<evidence type="ECO:0000313" key="2">
    <source>
        <dbReference type="EMBL" id="CAF3117931.1"/>
    </source>
</evidence>
<dbReference type="Proteomes" id="UP000663833">
    <property type="component" value="Unassembled WGS sequence"/>
</dbReference>
<evidence type="ECO:0000256" key="1">
    <source>
        <dbReference type="ARBA" id="ARBA00022801"/>
    </source>
</evidence>
<dbReference type="EMBL" id="CAJNYD010002056">
    <property type="protein sequence ID" value="CAF3389403.1"/>
    <property type="molecule type" value="Genomic_DNA"/>
</dbReference>
<evidence type="ECO:0000313" key="4">
    <source>
        <dbReference type="EMBL" id="CAF3389403.1"/>
    </source>
</evidence>
<dbReference type="Pfam" id="PF00657">
    <property type="entry name" value="Lipase_GDSL"/>
    <property type="match status" value="1"/>
</dbReference>
<keyword evidence="9" id="KW-1185">Reference proteome</keyword>
<dbReference type="Proteomes" id="UP000663865">
    <property type="component" value="Unassembled WGS sequence"/>
</dbReference>
<dbReference type="Proteomes" id="UP000663838">
    <property type="component" value="Unassembled WGS sequence"/>
</dbReference>
<proteinExistence type="predicted"/>
<protein>
    <submittedName>
        <fullName evidence="2">Uncharacterized protein</fullName>
    </submittedName>
</protein>
<keyword evidence="1" id="KW-0378">Hydrolase</keyword>
<accession>A0A817NTE3</accession>
<dbReference type="InterPro" id="IPR051058">
    <property type="entry name" value="GDSL_Est/Lipase"/>
</dbReference>
<evidence type="ECO:0000313" key="9">
    <source>
        <dbReference type="Proteomes" id="UP000663873"/>
    </source>
</evidence>
<organism evidence="2 8">
    <name type="scientific">Rotaria socialis</name>
    <dbReference type="NCBI Taxonomy" id="392032"/>
    <lineage>
        <taxon>Eukaryota</taxon>
        <taxon>Metazoa</taxon>
        <taxon>Spiralia</taxon>
        <taxon>Gnathifera</taxon>
        <taxon>Rotifera</taxon>
        <taxon>Eurotatoria</taxon>
        <taxon>Bdelloidea</taxon>
        <taxon>Philodinida</taxon>
        <taxon>Philodinidae</taxon>
        <taxon>Rotaria</taxon>
    </lineage>
</organism>
<name>A0A817NTE3_9BILA</name>
<dbReference type="EMBL" id="CAJOBS010003604">
    <property type="protein sequence ID" value="CAF4861158.1"/>
    <property type="molecule type" value="Genomic_DNA"/>
</dbReference>
<reference evidence="2" key="1">
    <citation type="submission" date="2021-02" db="EMBL/GenBank/DDBJ databases">
        <authorList>
            <person name="Nowell W R."/>
        </authorList>
    </citation>
    <scope>NUCLEOTIDE SEQUENCE</scope>
</reference>